<organism evidence="2 3">
    <name type="scientific">Stylophora pistillata</name>
    <name type="common">Smooth cauliflower coral</name>
    <dbReference type="NCBI Taxonomy" id="50429"/>
    <lineage>
        <taxon>Eukaryota</taxon>
        <taxon>Metazoa</taxon>
        <taxon>Cnidaria</taxon>
        <taxon>Anthozoa</taxon>
        <taxon>Hexacorallia</taxon>
        <taxon>Scleractinia</taxon>
        <taxon>Astrocoeniina</taxon>
        <taxon>Pocilloporidae</taxon>
        <taxon>Stylophora</taxon>
    </lineage>
</organism>
<gene>
    <name evidence="2" type="ORF">AWC38_SpisGene24749</name>
</gene>
<feature type="non-terminal residue" evidence="2">
    <location>
        <position position="1"/>
    </location>
</feature>
<dbReference type="AlphaFoldDB" id="A0A2B4QZ47"/>
<dbReference type="Proteomes" id="UP000225706">
    <property type="component" value="Unassembled WGS sequence"/>
</dbReference>
<protein>
    <submittedName>
        <fullName evidence="2">Uncharacterized protein</fullName>
    </submittedName>
</protein>
<dbReference type="PANTHER" id="PTHR33244:SF3">
    <property type="entry name" value="PEPTIDASE A2 DOMAIN-CONTAINING PROTEIN"/>
    <property type="match status" value="1"/>
</dbReference>
<keyword evidence="3" id="KW-1185">Reference proteome</keyword>
<sequence>TDQTVSDLLKRDCVKQAKHFDQHAKQLSELKSGDIVRMKMPGETKWSKAVVSSKVASRSYKVEVNGRFYRRNRKQLRSTMEPLQEIPFKMDEDDLTVLDNLQEQKHPPPASSQVETSTSPPRSQLPPTPQTTELSARPPQEATITEIRTRHGRLIKPPKKFDIEL</sequence>
<dbReference type="PANTHER" id="PTHR33244">
    <property type="entry name" value="INTEGRASE CATALYTIC DOMAIN-CONTAINING PROTEIN-RELATED"/>
    <property type="match status" value="1"/>
</dbReference>
<evidence type="ECO:0000313" key="2">
    <source>
        <dbReference type="EMBL" id="PFX11494.1"/>
    </source>
</evidence>
<dbReference type="EMBL" id="LSMT01002380">
    <property type="protein sequence ID" value="PFX11494.1"/>
    <property type="molecule type" value="Genomic_DNA"/>
</dbReference>
<feature type="compositionally biased region" description="Polar residues" evidence="1">
    <location>
        <begin position="111"/>
        <end position="122"/>
    </location>
</feature>
<evidence type="ECO:0000313" key="3">
    <source>
        <dbReference type="Proteomes" id="UP000225706"/>
    </source>
</evidence>
<evidence type="ECO:0000256" key="1">
    <source>
        <dbReference type="SAM" id="MobiDB-lite"/>
    </source>
</evidence>
<proteinExistence type="predicted"/>
<accession>A0A2B4QZ47</accession>
<feature type="region of interest" description="Disordered" evidence="1">
    <location>
        <begin position="80"/>
        <end position="142"/>
    </location>
</feature>
<name>A0A2B4QZ47_STYPI</name>
<reference evidence="3" key="1">
    <citation type="journal article" date="2017" name="bioRxiv">
        <title>Comparative analysis of the genomes of Stylophora pistillata and Acropora digitifera provides evidence for extensive differences between species of corals.</title>
        <authorList>
            <person name="Voolstra C.R."/>
            <person name="Li Y."/>
            <person name="Liew Y.J."/>
            <person name="Baumgarten S."/>
            <person name="Zoccola D."/>
            <person name="Flot J.-F."/>
            <person name="Tambutte S."/>
            <person name="Allemand D."/>
            <person name="Aranda M."/>
        </authorList>
    </citation>
    <scope>NUCLEOTIDE SEQUENCE [LARGE SCALE GENOMIC DNA]</scope>
</reference>
<comment type="caution">
    <text evidence="2">The sequence shown here is derived from an EMBL/GenBank/DDBJ whole genome shotgun (WGS) entry which is preliminary data.</text>
</comment>